<dbReference type="Gene3D" id="3.40.50.880">
    <property type="match status" value="1"/>
</dbReference>
<reference evidence="4" key="1">
    <citation type="submission" date="2017-08" db="EMBL/GenBank/DDBJ databases">
        <authorList>
            <person name="Varghese N."/>
            <person name="Submissions S."/>
        </authorList>
    </citation>
    <scope>NUCLEOTIDE SEQUENCE [LARGE SCALE GENOMIC DNA]</scope>
    <source>
        <strain evidence="4">JC23</strain>
    </source>
</reference>
<feature type="transmembrane region" description="Helical" evidence="1">
    <location>
        <begin position="372"/>
        <end position="394"/>
    </location>
</feature>
<feature type="signal peptide" evidence="2">
    <location>
        <begin position="1"/>
        <end position="26"/>
    </location>
</feature>
<evidence type="ECO:0000313" key="3">
    <source>
        <dbReference type="EMBL" id="SOC44938.1"/>
    </source>
</evidence>
<evidence type="ECO:0000313" key="4">
    <source>
        <dbReference type="Proteomes" id="UP000219252"/>
    </source>
</evidence>
<dbReference type="AlphaFoldDB" id="A0A285UU76"/>
<evidence type="ECO:0000256" key="2">
    <source>
        <dbReference type="SAM" id="SignalP"/>
    </source>
</evidence>
<proteinExistence type="predicted"/>
<dbReference type="InterPro" id="IPR029062">
    <property type="entry name" value="Class_I_gatase-like"/>
</dbReference>
<gene>
    <name evidence="3" type="ORF">SAMN05877842_12514</name>
</gene>
<dbReference type="EMBL" id="OBQC01000025">
    <property type="protein sequence ID" value="SOC44938.1"/>
    <property type="molecule type" value="Genomic_DNA"/>
</dbReference>
<dbReference type="OrthoDB" id="137965at2"/>
<organism evidence="3 4">
    <name type="scientific">Ureibacillus acetophenoni</name>
    <dbReference type="NCBI Taxonomy" id="614649"/>
    <lineage>
        <taxon>Bacteria</taxon>
        <taxon>Bacillati</taxon>
        <taxon>Bacillota</taxon>
        <taxon>Bacilli</taxon>
        <taxon>Bacillales</taxon>
        <taxon>Caryophanaceae</taxon>
        <taxon>Ureibacillus</taxon>
    </lineage>
</organism>
<keyword evidence="1" id="KW-1133">Transmembrane helix</keyword>
<dbReference type="Proteomes" id="UP000219252">
    <property type="component" value="Unassembled WGS sequence"/>
</dbReference>
<accession>A0A285UU76</accession>
<sequence length="792" mass="87548">MLRRSYFFAILIAFVISFIPITQASAAPILNVDAEVGVDNHIKSYTPLPLNITVTNSGTAFSGDLVIDTPATYNAGSALVYPLELAEGESKTIQLYLDGLADDFVYMSQQPQFFYFYEGGIESGKEIDYSGDKLVRPSVYDLDTTIIYTLTDNSDRLSSFLQLKQFATFNVEVFHLNSIENFNFPTNSKGLKLANILAIDEMGISHLTEEQQKAIFNWVQEGGTLLVGGSDQVESSVSQFKDYLPLTLSNERTTITSQSLETLSKGGVFTENIVIYQAEATNNSLSTIEADGKIIAATASLGNGQIIQTAFSLGDNPLASMSGYSKLMATILQLDSNQPFRGYPTFAGNYMDYLPYEVGGVNELFPSFEVSVTTLIIIVLIYILLIGPILYLILKKFDKREHAWWIIPAISIALSIALFIVGAKDRLFQSHIQQTAYYQVTEDNNLSGYYIESILTNRGGDFTFDLDKGTTAIATRTYNGSNSTNKLHEKSYVEHHAEGSSIHLNNLNYWSVQSFIGETNIPNAGSIKTDLSLKNNLLEGTITNEFPFELKDVAIWSGHIEVALGDIAAGATINVSEQLKSALLLAPSNTNYNYNYPQSKDEILPMRLEKAKYGAAGLTEKNGLPVIIGWTDQALVGVQHNGNASVSPVSYIAQPFNANVELSGEITLGSDILNKSIDMISQTGFADLMNESTNQWYLEDGQYTYIVEIPENVKTQGDWNEISFTNKENKLTVSILNVQTNEYEPISNQKESYENYYLSEDGRVIFQIEFLNGDRGTPVILPEVEIKGVAKE</sequence>
<feature type="chain" id="PRO_5012289834" evidence="2">
    <location>
        <begin position="27"/>
        <end position="792"/>
    </location>
</feature>
<dbReference type="SUPFAM" id="SSF52317">
    <property type="entry name" value="Class I glutamine amidotransferase-like"/>
    <property type="match status" value="1"/>
</dbReference>
<protein>
    <submittedName>
        <fullName evidence="3">Uncharacterized protein</fullName>
    </submittedName>
</protein>
<keyword evidence="1" id="KW-0812">Transmembrane</keyword>
<evidence type="ECO:0000256" key="1">
    <source>
        <dbReference type="SAM" id="Phobius"/>
    </source>
</evidence>
<dbReference type="RefSeq" id="WP_097151254.1">
    <property type="nucleotide sequence ID" value="NZ_OBQC01000025.1"/>
</dbReference>
<keyword evidence="4" id="KW-1185">Reference proteome</keyword>
<feature type="transmembrane region" description="Helical" evidence="1">
    <location>
        <begin position="403"/>
        <end position="423"/>
    </location>
</feature>
<keyword evidence="1" id="KW-0472">Membrane</keyword>
<name>A0A285UU76_9BACL</name>
<keyword evidence="2" id="KW-0732">Signal</keyword>